<dbReference type="InterPro" id="IPR043504">
    <property type="entry name" value="Peptidase_S1_PA_chymotrypsin"/>
</dbReference>
<evidence type="ECO:0000256" key="2">
    <source>
        <dbReference type="ARBA" id="ARBA00022670"/>
    </source>
</evidence>
<keyword evidence="3 7" id="KW-0732">Signal</keyword>
<dbReference type="InterPro" id="IPR009003">
    <property type="entry name" value="Peptidase_S1_PA"/>
</dbReference>
<feature type="chain" id="PRO_5006994133" description="Serine protease" evidence="7">
    <location>
        <begin position="20"/>
        <end position="306"/>
    </location>
</feature>
<dbReference type="GO" id="GO:0006508">
    <property type="term" value="P:proteolysis"/>
    <property type="evidence" value="ECO:0007669"/>
    <property type="project" value="UniProtKB-KW"/>
</dbReference>
<accession>T0S8W8</accession>
<dbReference type="EC" id="3.4.21.-" evidence="7"/>
<dbReference type="SUPFAM" id="SSF50494">
    <property type="entry name" value="Trypsin-like serine proteases"/>
    <property type="match status" value="1"/>
</dbReference>
<name>T0S8W8_SAPDV</name>
<reference evidence="8 9" key="1">
    <citation type="submission" date="2012-04" db="EMBL/GenBank/DDBJ databases">
        <title>The Genome Sequence of Saprolegnia declina VS20.</title>
        <authorList>
            <consortium name="The Broad Institute Genome Sequencing Platform"/>
            <person name="Russ C."/>
            <person name="Nusbaum C."/>
            <person name="Tyler B."/>
            <person name="van West P."/>
            <person name="Dieguez-Uribeondo J."/>
            <person name="de Bruijn I."/>
            <person name="Tripathy S."/>
            <person name="Jiang R."/>
            <person name="Young S.K."/>
            <person name="Zeng Q."/>
            <person name="Gargeya S."/>
            <person name="Fitzgerald M."/>
            <person name="Haas B."/>
            <person name="Abouelleil A."/>
            <person name="Alvarado L."/>
            <person name="Arachchi H.M."/>
            <person name="Berlin A."/>
            <person name="Chapman S.B."/>
            <person name="Goldberg J."/>
            <person name="Griggs A."/>
            <person name="Gujja S."/>
            <person name="Hansen M."/>
            <person name="Howarth C."/>
            <person name="Imamovic A."/>
            <person name="Larimer J."/>
            <person name="McCowen C."/>
            <person name="Montmayeur A."/>
            <person name="Murphy C."/>
            <person name="Neiman D."/>
            <person name="Pearson M."/>
            <person name="Priest M."/>
            <person name="Roberts A."/>
            <person name="Saif S."/>
            <person name="Shea T."/>
            <person name="Sisk P."/>
            <person name="Sykes S."/>
            <person name="Wortman J."/>
            <person name="Nusbaum C."/>
            <person name="Birren B."/>
        </authorList>
    </citation>
    <scope>NUCLEOTIDE SEQUENCE [LARGE SCALE GENOMIC DNA]</scope>
    <source>
        <strain evidence="8 9">VS20</strain>
    </source>
</reference>
<evidence type="ECO:0000256" key="7">
    <source>
        <dbReference type="RuleBase" id="RU004296"/>
    </source>
</evidence>
<dbReference type="PANTHER" id="PTHR36234">
    <property type="entry name" value="LYSYL ENDOPEPTIDASE"/>
    <property type="match status" value="1"/>
</dbReference>
<keyword evidence="6" id="KW-0843">Virulence</keyword>
<dbReference type="InParanoid" id="T0S8W8"/>
<dbReference type="Pfam" id="PF13365">
    <property type="entry name" value="Trypsin_2"/>
    <property type="match status" value="1"/>
</dbReference>
<dbReference type="EMBL" id="JH767139">
    <property type="protein sequence ID" value="EQC39092.1"/>
    <property type="molecule type" value="Genomic_DNA"/>
</dbReference>
<keyword evidence="5 7" id="KW-0720">Serine protease</keyword>
<dbReference type="AlphaFoldDB" id="T0S8W8"/>
<dbReference type="GeneID" id="19944027"/>
<dbReference type="RefSeq" id="XP_008607153.1">
    <property type="nucleotide sequence ID" value="XM_008608931.1"/>
</dbReference>
<evidence type="ECO:0000256" key="6">
    <source>
        <dbReference type="ARBA" id="ARBA00023026"/>
    </source>
</evidence>
<dbReference type="GO" id="GO:0008236">
    <property type="term" value="F:serine-type peptidase activity"/>
    <property type="evidence" value="ECO:0007669"/>
    <property type="project" value="UniProtKB-KW"/>
</dbReference>
<proteinExistence type="inferred from homology"/>
<evidence type="ECO:0000256" key="3">
    <source>
        <dbReference type="ARBA" id="ARBA00022729"/>
    </source>
</evidence>
<dbReference type="Gene3D" id="2.40.10.10">
    <property type="entry name" value="Trypsin-like serine proteases"/>
    <property type="match status" value="2"/>
</dbReference>
<evidence type="ECO:0000313" key="8">
    <source>
        <dbReference type="EMBL" id="EQC39092.1"/>
    </source>
</evidence>
<feature type="signal peptide" evidence="7">
    <location>
        <begin position="1"/>
        <end position="19"/>
    </location>
</feature>
<keyword evidence="2 7" id="KW-0645">Protease</keyword>
<dbReference type="VEuPathDB" id="FungiDB:SDRG_03300"/>
<keyword evidence="4 7" id="KW-0378">Hydrolase</keyword>
<dbReference type="PRINTS" id="PR00839">
    <property type="entry name" value="V8PROTEASE"/>
</dbReference>
<dbReference type="PANTHER" id="PTHR36234:SF5">
    <property type="entry name" value="LYSYL ENDOPEPTIDASE"/>
    <property type="match status" value="1"/>
</dbReference>
<evidence type="ECO:0000313" key="9">
    <source>
        <dbReference type="Proteomes" id="UP000030762"/>
    </source>
</evidence>
<comment type="similarity">
    <text evidence="1 7">Belongs to the peptidase S1B family.</text>
</comment>
<keyword evidence="9" id="KW-1185">Reference proteome</keyword>
<dbReference type="Proteomes" id="UP000030762">
    <property type="component" value="Unassembled WGS sequence"/>
</dbReference>
<organism evidence="8 9">
    <name type="scientific">Saprolegnia diclina (strain VS20)</name>
    <dbReference type="NCBI Taxonomy" id="1156394"/>
    <lineage>
        <taxon>Eukaryota</taxon>
        <taxon>Sar</taxon>
        <taxon>Stramenopiles</taxon>
        <taxon>Oomycota</taxon>
        <taxon>Saprolegniomycetes</taxon>
        <taxon>Saprolegniales</taxon>
        <taxon>Saprolegniaceae</taxon>
        <taxon>Saprolegnia</taxon>
    </lineage>
</organism>
<dbReference type="InterPro" id="IPR008256">
    <property type="entry name" value="Peptidase_S1B"/>
</dbReference>
<evidence type="ECO:0000256" key="1">
    <source>
        <dbReference type="ARBA" id="ARBA00008764"/>
    </source>
</evidence>
<dbReference type="OrthoDB" id="59600at2759"/>
<protein>
    <recommendedName>
        <fullName evidence="7">Serine protease</fullName>
        <ecNumber evidence="7">3.4.21.-</ecNumber>
    </recommendedName>
</protein>
<evidence type="ECO:0000256" key="4">
    <source>
        <dbReference type="ARBA" id="ARBA00022801"/>
    </source>
</evidence>
<dbReference type="STRING" id="1156394.T0S8W8"/>
<sequence>MLATLVAVFVLFTTATATAAFVDDANNATKPIDIGVDVGAYMYQRTTSPVLVYNASVDDAGAEFLSLRFTAFSIPSSDYVVLRAMNGSVAQVYSYAMVDVSTVPFFSVPIFSNRMRLEAVARLLVNDAAGVKWCTGWLVGCQNHVLTNYHCISSQAQATMTTFDFHAYSPVCDKNVCSTAGACPGTSIVYGGELVASSQSLDYALVQLNVSIAKGNYLRLQNFTSVGGPPIYIPQHPFGQGMLVGIKTPSTGNGQVLTSSYANCGMNNLLGYMVPTAPGSSGSPIIAYSNVVVGMHACGGTHLALY</sequence>
<gene>
    <name evidence="8" type="ORF">SDRG_03300</name>
</gene>
<evidence type="ECO:0000256" key="5">
    <source>
        <dbReference type="ARBA" id="ARBA00022825"/>
    </source>
</evidence>